<dbReference type="Proteomes" id="UP000234323">
    <property type="component" value="Unassembled WGS sequence"/>
</dbReference>
<proteinExistence type="predicted"/>
<dbReference type="SUPFAM" id="SSF54928">
    <property type="entry name" value="RNA-binding domain, RBD"/>
    <property type="match status" value="1"/>
</dbReference>
<name>A0A2I1H6T8_9GLOM</name>
<evidence type="ECO:0008006" key="4">
    <source>
        <dbReference type="Google" id="ProtNLM"/>
    </source>
</evidence>
<feature type="compositionally biased region" description="Low complexity" evidence="1">
    <location>
        <begin position="240"/>
        <end position="252"/>
    </location>
</feature>
<dbReference type="GO" id="GO:0003676">
    <property type="term" value="F:nucleic acid binding"/>
    <property type="evidence" value="ECO:0007669"/>
    <property type="project" value="InterPro"/>
</dbReference>
<evidence type="ECO:0000313" key="2">
    <source>
        <dbReference type="EMBL" id="PKY54592.1"/>
    </source>
</evidence>
<protein>
    <recommendedName>
        <fullName evidence="4">RRM domain-containing protein</fullName>
    </recommendedName>
</protein>
<dbReference type="VEuPathDB" id="FungiDB:FUN_001037"/>
<feature type="compositionally biased region" description="Polar residues" evidence="1">
    <location>
        <begin position="34"/>
        <end position="47"/>
    </location>
</feature>
<dbReference type="InterPro" id="IPR035979">
    <property type="entry name" value="RBD_domain_sf"/>
</dbReference>
<dbReference type="VEuPathDB" id="FungiDB:RhiirFUN_004255"/>
<dbReference type="VEuPathDB" id="FungiDB:RhiirA1_542581"/>
<organism evidence="2 3">
    <name type="scientific">Rhizophagus irregularis</name>
    <dbReference type="NCBI Taxonomy" id="588596"/>
    <lineage>
        <taxon>Eukaryota</taxon>
        <taxon>Fungi</taxon>
        <taxon>Fungi incertae sedis</taxon>
        <taxon>Mucoromycota</taxon>
        <taxon>Glomeromycotina</taxon>
        <taxon>Glomeromycetes</taxon>
        <taxon>Glomerales</taxon>
        <taxon>Glomeraceae</taxon>
        <taxon>Rhizophagus</taxon>
    </lineage>
</organism>
<feature type="region of interest" description="Disordered" evidence="1">
    <location>
        <begin position="226"/>
        <end position="281"/>
    </location>
</feature>
<comment type="caution">
    <text evidence="2">The sequence shown here is derived from an EMBL/GenBank/DDBJ whole genome shotgun (WGS) entry which is preliminary data.</text>
</comment>
<dbReference type="AlphaFoldDB" id="A0A2I1H6T8"/>
<dbReference type="EMBL" id="LLXI01001640">
    <property type="protein sequence ID" value="PKY54592.1"/>
    <property type="molecule type" value="Genomic_DNA"/>
</dbReference>
<feature type="compositionally biased region" description="Pro residues" evidence="1">
    <location>
        <begin position="17"/>
        <end position="27"/>
    </location>
</feature>
<gene>
    <name evidence="2" type="ORF">RhiirA4_473483</name>
</gene>
<evidence type="ECO:0000256" key="1">
    <source>
        <dbReference type="SAM" id="MobiDB-lite"/>
    </source>
</evidence>
<keyword evidence="3" id="KW-1185">Reference proteome</keyword>
<sequence length="281" mass="31474">MDPYRPGHYAQYRAPYERPPFTPPGGPPTYGQTSWDDYTSGTPTQRSAYMASRPGYGIPLGDQFGNPKGFGFVEYTDADSVLRALRVLGGEGSGDDKKIREVVLPALKEGANGKKSILMRTNSRKYLDQYEASKPRTVHDTELDKNALLSVIIVVEDMTRPQDRRDLSPSINSQHENKLVLRTSPATEIKQNMEKRMMKTACMDIDDIEKTQDRQDRIDITANHTVNEQAAGSTSSYKDNSNLQQESNLNSNDMDIDINKKRAAENQISRGYDGSEGSERN</sequence>
<accession>A0A2I1H6T8</accession>
<feature type="compositionally biased region" description="Polar residues" evidence="1">
    <location>
        <begin position="226"/>
        <end position="239"/>
    </location>
</feature>
<reference evidence="2 3" key="1">
    <citation type="submission" date="2015-10" db="EMBL/GenBank/DDBJ databases">
        <title>Genome analyses suggest a sexual origin of heterokaryosis in a supposedly ancient asexual fungus.</title>
        <authorList>
            <person name="Ropars J."/>
            <person name="Sedzielewska K."/>
            <person name="Noel J."/>
            <person name="Charron P."/>
            <person name="Farinelli L."/>
            <person name="Marton T."/>
            <person name="Kruger M."/>
            <person name="Pelin A."/>
            <person name="Brachmann A."/>
            <person name="Corradi N."/>
        </authorList>
    </citation>
    <scope>NUCLEOTIDE SEQUENCE [LARGE SCALE GENOMIC DNA]</scope>
    <source>
        <strain evidence="2 3">A4</strain>
    </source>
</reference>
<feature type="region of interest" description="Disordered" evidence="1">
    <location>
        <begin position="1"/>
        <end position="47"/>
    </location>
</feature>
<evidence type="ECO:0000313" key="3">
    <source>
        <dbReference type="Proteomes" id="UP000234323"/>
    </source>
</evidence>